<name>A0A327NJS6_9BACT</name>
<keyword evidence="2" id="KW-1185">Reference proteome</keyword>
<dbReference type="EMBL" id="QLII01000001">
    <property type="protein sequence ID" value="RAI75457.1"/>
    <property type="molecule type" value="Genomic_DNA"/>
</dbReference>
<dbReference type="AlphaFoldDB" id="A0A327NJS6"/>
<protein>
    <submittedName>
        <fullName evidence="1">Uncharacterized protein</fullName>
    </submittedName>
</protein>
<organism evidence="1 2">
    <name type="scientific">Spirosoma telluris</name>
    <dbReference type="NCBI Taxonomy" id="2183553"/>
    <lineage>
        <taxon>Bacteria</taxon>
        <taxon>Pseudomonadati</taxon>
        <taxon>Bacteroidota</taxon>
        <taxon>Cytophagia</taxon>
        <taxon>Cytophagales</taxon>
        <taxon>Cytophagaceae</taxon>
        <taxon>Spirosoma</taxon>
    </lineage>
</organism>
<gene>
    <name evidence="1" type="ORF">HMF3257_17110</name>
</gene>
<accession>A0A327NJS6</accession>
<dbReference type="Proteomes" id="UP000249016">
    <property type="component" value="Unassembled WGS sequence"/>
</dbReference>
<comment type="caution">
    <text evidence="1">The sequence shown here is derived from an EMBL/GenBank/DDBJ whole genome shotgun (WGS) entry which is preliminary data.</text>
</comment>
<proteinExistence type="predicted"/>
<evidence type="ECO:0000313" key="2">
    <source>
        <dbReference type="Proteomes" id="UP000249016"/>
    </source>
</evidence>
<evidence type="ECO:0000313" key="1">
    <source>
        <dbReference type="EMBL" id="RAI75457.1"/>
    </source>
</evidence>
<sequence>MKPYIPKVTICLRLALVLCAYILLTGTAQSRRSRENFDNHWQFHKGGRAYSSCTRQFLRDEATQADLHE</sequence>
<reference evidence="1 2" key="1">
    <citation type="submission" date="2018-06" db="EMBL/GenBank/DDBJ databases">
        <title>Spirosoma sp. HMF3257 Genome sequencing and assembly.</title>
        <authorList>
            <person name="Kang H."/>
            <person name="Cha I."/>
            <person name="Kim H."/>
            <person name="Kang J."/>
            <person name="Joh K."/>
        </authorList>
    </citation>
    <scope>NUCLEOTIDE SEQUENCE [LARGE SCALE GENOMIC DNA]</scope>
    <source>
        <strain evidence="1 2">HMF3257</strain>
    </source>
</reference>
<dbReference type="RefSeq" id="WP_111343903.1">
    <property type="nucleotide sequence ID" value="NZ_QLII01000001.1"/>
</dbReference>